<dbReference type="OrthoDB" id="5360192at2"/>
<name>A0A2S7UZ02_9GAMM</name>
<evidence type="ECO:0000256" key="1">
    <source>
        <dbReference type="SAM" id="Phobius"/>
    </source>
</evidence>
<evidence type="ECO:0008006" key="4">
    <source>
        <dbReference type="Google" id="ProtNLM"/>
    </source>
</evidence>
<feature type="transmembrane region" description="Helical" evidence="1">
    <location>
        <begin position="103"/>
        <end position="123"/>
    </location>
</feature>
<dbReference type="InterPro" id="IPR021257">
    <property type="entry name" value="DUF2809"/>
</dbReference>
<keyword evidence="1" id="KW-1133">Transmembrane helix</keyword>
<dbReference type="AlphaFoldDB" id="A0A2S7UZ02"/>
<organism evidence="2 3">
    <name type="scientific">Psychrosphaera saromensis</name>
    <dbReference type="NCBI Taxonomy" id="716813"/>
    <lineage>
        <taxon>Bacteria</taxon>
        <taxon>Pseudomonadati</taxon>
        <taxon>Pseudomonadota</taxon>
        <taxon>Gammaproteobacteria</taxon>
        <taxon>Alteromonadales</taxon>
        <taxon>Pseudoalteromonadaceae</taxon>
        <taxon>Psychrosphaera</taxon>
    </lineage>
</organism>
<gene>
    <name evidence="2" type="ORF">BTO11_13210</name>
</gene>
<dbReference type="RefSeq" id="WP_105053031.1">
    <property type="nucleotide sequence ID" value="NZ_BMYG01000001.1"/>
</dbReference>
<reference evidence="2 3" key="1">
    <citation type="submission" date="2016-12" db="EMBL/GenBank/DDBJ databases">
        <title>Diversity of luminous bacteria.</title>
        <authorList>
            <person name="Yoshizawa S."/>
            <person name="Kogure K."/>
        </authorList>
    </citation>
    <scope>NUCLEOTIDE SEQUENCE [LARGE SCALE GENOMIC DNA]</scope>
    <source>
        <strain evidence="2 3">SA4-48</strain>
    </source>
</reference>
<feature type="transmembrane region" description="Helical" evidence="1">
    <location>
        <begin position="30"/>
        <end position="48"/>
    </location>
</feature>
<evidence type="ECO:0000313" key="2">
    <source>
        <dbReference type="EMBL" id="PQJ54511.1"/>
    </source>
</evidence>
<feature type="transmembrane region" description="Helical" evidence="1">
    <location>
        <begin position="60"/>
        <end position="83"/>
    </location>
</feature>
<keyword evidence="1" id="KW-0472">Membrane</keyword>
<comment type="caution">
    <text evidence="2">The sequence shown here is derived from an EMBL/GenBank/DDBJ whole genome shotgun (WGS) entry which is preliminary data.</text>
</comment>
<keyword evidence="3" id="KW-1185">Reference proteome</keyword>
<protein>
    <recommendedName>
        <fullName evidence="4">DUF2809 domain-containing protein</fullName>
    </recommendedName>
</protein>
<proteinExistence type="predicted"/>
<dbReference type="Pfam" id="PF10990">
    <property type="entry name" value="DUF2809"/>
    <property type="match status" value="1"/>
</dbReference>
<dbReference type="Proteomes" id="UP000239007">
    <property type="component" value="Unassembled WGS sequence"/>
</dbReference>
<sequence>MVLFNRKYFFASCALFLVLVYIALFVNDQFIRPFLGDVLVVGWMYLFLKSFIKLQSYKLAHAVLFFSYSVEVAQFFDLVTILGLEHIKAARIIIGATFDWLDLLAYTIGWFSIILIEYYRVALAKKKNTAPHS</sequence>
<accession>A0A2S7UZ02</accession>
<evidence type="ECO:0000313" key="3">
    <source>
        <dbReference type="Proteomes" id="UP000239007"/>
    </source>
</evidence>
<dbReference type="EMBL" id="MSCH01000003">
    <property type="protein sequence ID" value="PQJ54511.1"/>
    <property type="molecule type" value="Genomic_DNA"/>
</dbReference>
<feature type="transmembrane region" description="Helical" evidence="1">
    <location>
        <begin position="7"/>
        <end position="24"/>
    </location>
</feature>
<keyword evidence="1" id="KW-0812">Transmembrane</keyword>